<evidence type="ECO:0000313" key="6">
    <source>
        <dbReference type="EMBL" id="PXF40888.1"/>
    </source>
</evidence>
<dbReference type="AlphaFoldDB" id="A0A2V3IFT1"/>
<evidence type="ECO:0000256" key="3">
    <source>
        <dbReference type="ARBA" id="ARBA00023002"/>
    </source>
</evidence>
<dbReference type="PANTHER" id="PTHR10543:SF24">
    <property type="entry name" value="CAROTENOID ISOMEROOXYGENASE"/>
    <property type="match status" value="1"/>
</dbReference>
<comment type="caution">
    <text evidence="6">The sequence shown here is derived from an EMBL/GenBank/DDBJ whole genome shotgun (WGS) entry which is preliminary data.</text>
</comment>
<evidence type="ECO:0000313" key="7">
    <source>
        <dbReference type="Proteomes" id="UP000247409"/>
    </source>
</evidence>
<reference evidence="6 7" key="1">
    <citation type="journal article" date="2018" name="Mol. Biol. Evol.">
        <title>Analysis of the draft genome of the red seaweed Gracilariopsis chorda provides insights into genome size evolution in Rhodophyta.</title>
        <authorList>
            <person name="Lee J."/>
            <person name="Yang E.C."/>
            <person name="Graf L."/>
            <person name="Yang J.H."/>
            <person name="Qiu H."/>
            <person name="Zel Zion U."/>
            <person name="Chan C.X."/>
            <person name="Stephens T.G."/>
            <person name="Weber A.P.M."/>
            <person name="Boo G.H."/>
            <person name="Boo S.M."/>
            <person name="Kim K.M."/>
            <person name="Shin Y."/>
            <person name="Jung M."/>
            <person name="Lee S.J."/>
            <person name="Yim H.S."/>
            <person name="Lee J.H."/>
            <person name="Bhattacharya D."/>
            <person name="Yoon H.S."/>
        </authorList>
    </citation>
    <scope>NUCLEOTIDE SEQUENCE [LARGE SCALE GENOMIC DNA]</scope>
    <source>
        <strain evidence="6 7">SKKU-2015</strain>
        <tissue evidence="6">Whole body</tissue>
    </source>
</reference>
<dbReference type="PANTHER" id="PTHR10543">
    <property type="entry name" value="BETA-CAROTENE DIOXYGENASE"/>
    <property type="match status" value="1"/>
</dbReference>
<dbReference type="STRING" id="448386.A0A2V3IFT1"/>
<keyword evidence="2 5" id="KW-0479">Metal-binding</keyword>
<name>A0A2V3IFT1_9FLOR</name>
<evidence type="ECO:0000256" key="4">
    <source>
        <dbReference type="ARBA" id="ARBA00023004"/>
    </source>
</evidence>
<dbReference type="InterPro" id="IPR004294">
    <property type="entry name" value="Carotenoid_Oase"/>
</dbReference>
<feature type="binding site" evidence="5">
    <location>
        <position position="56"/>
    </location>
    <ligand>
        <name>Fe cation</name>
        <dbReference type="ChEBI" id="CHEBI:24875"/>
        <note>catalytic</note>
    </ligand>
</feature>
<evidence type="ECO:0000256" key="2">
    <source>
        <dbReference type="ARBA" id="ARBA00022723"/>
    </source>
</evidence>
<dbReference type="GO" id="GO:0010436">
    <property type="term" value="F:carotenoid dioxygenase activity"/>
    <property type="evidence" value="ECO:0007669"/>
    <property type="project" value="TreeGrafter"/>
</dbReference>
<keyword evidence="4 5" id="KW-0408">Iron</keyword>
<evidence type="ECO:0000256" key="5">
    <source>
        <dbReference type="PIRSR" id="PIRSR604294-1"/>
    </source>
</evidence>
<dbReference type="GO" id="GO:0016121">
    <property type="term" value="P:carotene catabolic process"/>
    <property type="evidence" value="ECO:0007669"/>
    <property type="project" value="TreeGrafter"/>
</dbReference>
<comment type="similarity">
    <text evidence="1">Belongs to the carotenoid oxygenase family.</text>
</comment>
<gene>
    <name evidence="6" type="ORF">BWQ96_09381</name>
</gene>
<accession>A0A2V3IFT1</accession>
<dbReference type="OrthoDB" id="407010at2759"/>
<dbReference type="GO" id="GO:0046872">
    <property type="term" value="F:metal ion binding"/>
    <property type="evidence" value="ECO:0007669"/>
    <property type="project" value="UniProtKB-KW"/>
</dbReference>
<evidence type="ECO:0000256" key="1">
    <source>
        <dbReference type="ARBA" id="ARBA00006787"/>
    </source>
</evidence>
<keyword evidence="7" id="KW-1185">Reference proteome</keyword>
<organism evidence="6 7">
    <name type="scientific">Gracilariopsis chorda</name>
    <dbReference type="NCBI Taxonomy" id="448386"/>
    <lineage>
        <taxon>Eukaryota</taxon>
        <taxon>Rhodophyta</taxon>
        <taxon>Florideophyceae</taxon>
        <taxon>Rhodymeniophycidae</taxon>
        <taxon>Gracilariales</taxon>
        <taxon>Gracilariaceae</taxon>
        <taxon>Gracilariopsis</taxon>
    </lineage>
</organism>
<dbReference type="EMBL" id="NBIV01000252">
    <property type="protein sequence ID" value="PXF40888.1"/>
    <property type="molecule type" value="Genomic_DNA"/>
</dbReference>
<protein>
    <submittedName>
        <fullName evidence="6">Uncharacterized protein</fullName>
    </submittedName>
</protein>
<dbReference type="Pfam" id="PF03055">
    <property type="entry name" value="RPE65"/>
    <property type="match status" value="1"/>
</dbReference>
<dbReference type="Proteomes" id="UP000247409">
    <property type="component" value="Unassembled WGS sequence"/>
</dbReference>
<proteinExistence type="inferred from homology"/>
<keyword evidence="3" id="KW-0560">Oxidoreductase</keyword>
<comment type="cofactor">
    <cofactor evidence="5">
        <name>Fe(2+)</name>
        <dbReference type="ChEBI" id="CHEBI:29033"/>
    </cofactor>
    <text evidence="5">Binds 1 Fe(2+) ion per subunit.</text>
</comment>
<sequence>MILWPAKMHPRKVLFHQNFMAGLEYAQDEPTTCYVISRSENRVVFKYSGESFFCFHQLNAYDNKDSIVIDLSWCSNVDLLEKATAFVMYGELMLLDNAPALAVLSGLPDAVLSYPGESSSVALDKLSNRAIEMPCVNPNFLRKVYRYAYGMTEPTAQSENE</sequence>